<evidence type="ECO:0000313" key="1">
    <source>
        <dbReference type="EMBL" id="KOX95315.1"/>
    </source>
</evidence>
<dbReference type="AlphaFoldDB" id="A0A0M9APY7"/>
<name>A0A0M9APY7_9EURY</name>
<comment type="caution">
    <text evidence="1">The sequence shown here is derived from an EMBL/GenBank/DDBJ whole genome shotgun (WGS) entry which is preliminary data.</text>
</comment>
<proteinExistence type="predicted"/>
<keyword evidence="2" id="KW-1185">Reference proteome</keyword>
<sequence length="74" mass="8942">MISLTEQFEFFYRCGIIFVLFFEVVVKPFYLKYSEDCDLKHFVLFTSQRAELLPCRLIVSQHLFLVNFIQYSTE</sequence>
<reference evidence="1 2" key="1">
    <citation type="submission" date="2015-08" db="EMBL/GenBank/DDBJ databases">
        <title>Genomes of Isolates from Cabo Rojo, PR.</title>
        <authorList>
            <person name="Sanchez-Nieves R.L."/>
            <person name="Montalvo-Rodriguez R."/>
        </authorList>
    </citation>
    <scope>NUCLEOTIDE SEQUENCE [LARGE SCALE GENOMIC DNA]</scope>
    <source>
        <strain evidence="1 2">5</strain>
    </source>
</reference>
<organism evidence="1 2">
    <name type="scientific">Halorubrum tropicale</name>
    <dbReference type="NCBI Taxonomy" id="1765655"/>
    <lineage>
        <taxon>Archaea</taxon>
        <taxon>Methanobacteriati</taxon>
        <taxon>Methanobacteriota</taxon>
        <taxon>Stenosarchaea group</taxon>
        <taxon>Halobacteria</taxon>
        <taxon>Halobacteriales</taxon>
        <taxon>Haloferacaceae</taxon>
        <taxon>Halorubrum</taxon>
    </lineage>
</organism>
<evidence type="ECO:0000313" key="2">
    <source>
        <dbReference type="Proteomes" id="UP000037747"/>
    </source>
</evidence>
<dbReference type="Proteomes" id="UP000037747">
    <property type="component" value="Unassembled WGS sequence"/>
</dbReference>
<accession>A0A0M9APY7</accession>
<dbReference type="EMBL" id="LIST01000008">
    <property type="protein sequence ID" value="KOX95315.1"/>
    <property type="molecule type" value="Genomic_DNA"/>
</dbReference>
<protein>
    <submittedName>
        <fullName evidence="1">Uncharacterized protein</fullName>
    </submittedName>
</protein>
<gene>
    <name evidence="1" type="ORF">AMR74_15345</name>
</gene>